<dbReference type="AlphaFoldDB" id="N1R676"/>
<proteinExistence type="predicted"/>
<gene>
    <name evidence="2" type="ORF">FOC4_g10012133</name>
</gene>
<reference evidence="3" key="2">
    <citation type="journal article" date="2014" name="PLoS ONE">
        <title>Genome and Transcriptome Analysis of the Fungal Pathogen Fusarium oxysporum f. sp. cubense Causing Banana Vascular Wilt Disease.</title>
        <authorList>
            <person name="Guo L."/>
            <person name="Han L."/>
            <person name="Yang L."/>
            <person name="Zeng H."/>
            <person name="Fan D."/>
            <person name="Zhu Y."/>
            <person name="Feng Y."/>
            <person name="Wang G."/>
            <person name="Peng C."/>
            <person name="Jiang X."/>
            <person name="Zhou D."/>
            <person name="Ni P."/>
            <person name="Liang C."/>
            <person name="Liu L."/>
            <person name="Wang J."/>
            <person name="Mao C."/>
            <person name="Fang X."/>
            <person name="Peng M."/>
            <person name="Huang J."/>
        </authorList>
    </citation>
    <scope>NUCLEOTIDE SEQUENCE [LARGE SCALE GENOMIC DNA]</scope>
    <source>
        <strain evidence="3">race 4</strain>
    </source>
</reference>
<accession>N1R676</accession>
<dbReference type="OrthoDB" id="426882at2759"/>
<evidence type="ECO:0000313" key="3">
    <source>
        <dbReference type="Proteomes" id="UP000016929"/>
    </source>
</evidence>
<feature type="compositionally biased region" description="Low complexity" evidence="1">
    <location>
        <begin position="1"/>
        <end position="38"/>
    </location>
</feature>
<organism evidence="2 3">
    <name type="scientific">Fusarium oxysporum f. sp. cubense (strain race 4)</name>
    <name type="common">Panama disease fungus</name>
    <dbReference type="NCBI Taxonomy" id="2502994"/>
    <lineage>
        <taxon>Eukaryota</taxon>
        <taxon>Fungi</taxon>
        <taxon>Dikarya</taxon>
        <taxon>Ascomycota</taxon>
        <taxon>Pezizomycotina</taxon>
        <taxon>Sordariomycetes</taxon>
        <taxon>Hypocreomycetidae</taxon>
        <taxon>Hypocreales</taxon>
        <taxon>Nectriaceae</taxon>
        <taxon>Fusarium</taxon>
        <taxon>Fusarium oxysporum species complex</taxon>
    </lineage>
</organism>
<dbReference type="InterPro" id="IPR053187">
    <property type="entry name" value="Notoamide_regulator"/>
</dbReference>
<reference evidence="3" key="1">
    <citation type="submission" date="2012-09" db="EMBL/GenBank/DDBJ databases">
        <title>Genome sequencing and comparative transcriptomics of race 1 and race 4 of banana pathogen: Fusarium oxysporum f. sp. cubense.</title>
        <authorList>
            <person name="Fang X."/>
            <person name="Huang J."/>
        </authorList>
    </citation>
    <scope>NUCLEOTIDE SEQUENCE [LARGE SCALE GENOMIC DNA]</scope>
    <source>
        <strain evidence="3">race 4</strain>
    </source>
</reference>
<name>N1R676_FUSC4</name>
<dbReference type="HOGENOM" id="CLU_007003_1_3_1"/>
<dbReference type="PANTHER" id="PTHR47256:SF1">
    <property type="entry name" value="ZN(II)2CYS6 TRANSCRIPTION FACTOR (EUROFUNG)"/>
    <property type="match status" value="1"/>
</dbReference>
<protein>
    <recommendedName>
        <fullName evidence="4">Transcription factor domain-containing protein</fullName>
    </recommendedName>
</protein>
<sequence length="399" mass="45558">MIPHRTPSISDASTSSTQDTSQTGGPRRLLPAARPQPAESSNHYQTAPLTRKRAPIALACEACRQKKIKVSIVPTLHYRDKYEALLESHPAAVVYRAIQTRPRSEALEIVRRIQAGVDAETLMRQLSSADLLLQVQLEPETRSRYQFIYSPLMPTYLQTEDNPFMRSLIHEWSTRDDIVSIASPVSPETDLGYRAQYLRPHHAATIVDSRLDEIVPSKWTTVDVSDDTMKELIRAYFLQEYDWFTFFHKDYFLDDMINGSNTFCSSLLVNAVLAFGCGSPPSSTIKLMLISCQQCRNSVSEPAEYWNPNSLGSKFLEEARRLWIMEVTHNRSLTTLQAALVVNTIVNMFDMDPLSSAFLVRSIEIAHELGLFEPTTYIMNKKLRNSYDLTAWSLFHWQW</sequence>
<dbReference type="CDD" id="cd12148">
    <property type="entry name" value="fungal_TF_MHR"/>
    <property type="match status" value="1"/>
</dbReference>
<feature type="region of interest" description="Disordered" evidence="1">
    <location>
        <begin position="1"/>
        <end position="48"/>
    </location>
</feature>
<feature type="compositionally biased region" description="Polar residues" evidence="1">
    <location>
        <begin position="39"/>
        <end position="48"/>
    </location>
</feature>
<dbReference type="STRING" id="1229665.N1R676"/>
<dbReference type="PANTHER" id="PTHR47256">
    <property type="entry name" value="ZN(II)2CYS6 TRANSCRIPTION FACTOR (EUROFUNG)-RELATED"/>
    <property type="match status" value="1"/>
</dbReference>
<dbReference type="Proteomes" id="UP000016929">
    <property type="component" value="Unassembled WGS sequence"/>
</dbReference>
<evidence type="ECO:0000313" key="2">
    <source>
        <dbReference type="EMBL" id="EMT60848.1"/>
    </source>
</evidence>
<dbReference type="EMBL" id="KB726997">
    <property type="protein sequence ID" value="EMT60848.1"/>
    <property type="molecule type" value="Genomic_DNA"/>
</dbReference>
<keyword evidence="3" id="KW-1185">Reference proteome</keyword>
<evidence type="ECO:0008006" key="4">
    <source>
        <dbReference type="Google" id="ProtNLM"/>
    </source>
</evidence>
<evidence type="ECO:0000256" key="1">
    <source>
        <dbReference type="SAM" id="MobiDB-lite"/>
    </source>
</evidence>